<dbReference type="AlphaFoldDB" id="A0A135IDK9"/>
<evidence type="ECO:0000313" key="3">
    <source>
        <dbReference type="Proteomes" id="UP000070529"/>
    </source>
</evidence>
<accession>A0A135IDK9</accession>
<organism evidence="2 3">
    <name type="scientific">Enterovibrio coralii</name>
    <dbReference type="NCBI Taxonomy" id="294935"/>
    <lineage>
        <taxon>Bacteria</taxon>
        <taxon>Pseudomonadati</taxon>
        <taxon>Pseudomonadota</taxon>
        <taxon>Gammaproteobacteria</taxon>
        <taxon>Vibrionales</taxon>
        <taxon>Vibrionaceae</taxon>
        <taxon>Enterovibrio</taxon>
    </lineage>
</organism>
<dbReference type="STRING" id="294935.ATN88_07200"/>
<keyword evidence="3" id="KW-1185">Reference proteome</keyword>
<reference evidence="2 3" key="1">
    <citation type="submission" date="2015-11" db="EMBL/GenBank/DDBJ databases">
        <title>Genomic Taxonomy of the Vibrionaceae.</title>
        <authorList>
            <person name="Gomez-Gil B."/>
            <person name="Enciso-Ibarra J."/>
        </authorList>
    </citation>
    <scope>NUCLEOTIDE SEQUENCE [LARGE SCALE GENOMIC DNA]</scope>
    <source>
        <strain evidence="2 3">CAIM 912</strain>
    </source>
</reference>
<keyword evidence="1" id="KW-0175">Coiled coil</keyword>
<gene>
    <name evidence="2" type="ORF">ATN88_07200</name>
</gene>
<dbReference type="Proteomes" id="UP000070529">
    <property type="component" value="Unassembled WGS sequence"/>
</dbReference>
<evidence type="ECO:0000256" key="1">
    <source>
        <dbReference type="SAM" id="Coils"/>
    </source>
</evidence>
<evidence type="ECO:0000313" key="2">
    <source>
        <dbReference type="EMBL" id="KXF83424.1"/>
    </source>
</evidence>
<dbReference type="EMBL" id="LNTY01000006">
    <property type="protein sequence ID" value="KXF83424.1"/>
    <property type="molecule type" value="Genomic_DNA"/>
</dbReference>
<protein>
    <recommendedName>
        <fullName evidence="4">Leucine-rich repeat domain-containing protein</fullName>
    </recommendedName>
</protein>
<name>A0A135IDK9_9GAMM</name>
<proteinExistence type="predicted"/>
<evidence type="ECO:0008006" key="4">
    <source>
        <dbReference type="Google" id="ProtNLM"/>
    </source>
</evidence>
<comment type="caution">
    <text evidence="2">The sequence shown here is derived from an EMBL/GenBank/DDBJ whole genome shotgun (WGS) entry which is preliminary data.</text>
</comment>
<feature type="coiled-coil region" evidence="1">
    <location>
        <begin position="20"/>
        <end position="54"/>
    </location>
</feature>
<sequence>MLLVVFTSGVSRAADIEHVLSAMEALNARTEKIIMDAEKNSEAYDAILSKMEEAQGQSNSALAAIRAGNFGKLKSLALANVALGNQYVKEYQRFLSEVGNDSSCYRPEVIDGFNDNIAKVKTFAQRLPQIQVVSSEQDANIALMDLFGNSAYVFVVPTMFAAQTLCIVGDAEPVFEQFNAMEGDIVAGFLAQAMTEGELGDEYDEMEDIEISSLPIDDIAFTDPLVEVCVKTYAASIEATRTDELFDLLCTPPKGSAVQLNDLSHFQGISDVTFIGVSIADLSPLNTLPYLNNVVIENSQVSSLGDLSALKGSLTLLNADVEDITPLITSGLETVYVDDAADCRALSPFLTAEDVVVVFTGGNEEVIVGEDNGSGLYVVTNCTKDSVK</sequence>